<dbReference type="EMBL" id="LBSV01000001">
    <property type="protein sequence ID" value="KKQ26680.1"/>
    <property type="molecule type" value="Genomic_DNA"/>
</dbReference>
<accession>A0A0G0GKK8</accession>
<sequence>MRYLYILIIFLRILFALLIFRLPQLSVIVSFFLDVVDGDFAPSAITKKQYQFVDKTVDFFVYIFEMIYAWINFRDFRLFLLALLLWRFIGMVVFYITKNRRYFIIFGNYFENAFYVIFFNFIVINFVFTLITVFAFKLFQEWFIHVADLSVREDIFKKKRNWKK</sequence>
<keyword evidence="1" id="KW-0472">Membrane</keyword>
<evidence type="ECO:0008006" key="4">
    <source>
        <dbReference type="Google" id="ProtNLM"/>
    </source>
</evidence>
<evidence type="ECO:0000256" key="1">
    <source>
        <dbReference type="SAM" id="Phobius"/>
    </source>
</evidence>
<dbReference type="Proteomes" id="UP000034917">
    <property type="component" value="Unassembled WGS sequence"/>
</dbReference>
<keyword evidence="1" id="KW-1133">Transmembrane helix</keyword>
<name>A0A0G0GKK8_9BACT</name>
<comment type="caution">
    <text evidence="2">The sequence shown here is derived from an EMBL/GenBank/DDBJ whole genome shotgun (WGS) entry which is preliminary data.</text>
</comment>
<feature type="transmembrane region" description="Helical" evidence="1">
    <location>
        <begin position="52"/>
        <end position="71"/>
    </location>
</feature>
<proteinExistence type="predicted"/>
<evidence type="ECO:0000313" key="3">
    <source>
        <dbReference type="Proteomes" id="UP000034917"/>
    </source>
</evidence>
<protein>
    <recommendedName>
        <fullName evidence="4">CDP-alcohol phosphatidyltransferase</fullName>
    </recommendedName>
</protein>
<reference evidence="2 3" key="1">
    <citation type="journal article" date="2015" name="Nature">
        <title>rRNA introns, odd ribosomes, and small enigmatic genomes across a large radiation of phyla.</title>
        <authorList>
            <person name="Brown C.T."/>
            <person name="Hug L.A."/>
            <person name="Thomas B.C."/>
            <person name="Sharon I."/>
            <person name="Castelle C.J."/>
            <person name="Singh A."/>
            <person name="Wilkins M.J."/>
            <person name="Williams K.H."/>
            <person name="Banfield J.F."/>
        </authorList>
    </citation>
    <scope>NUCLEOTIDE SEQUENCE [LARGE SCALE GENOMIC DNA]</scope>
</reference>
<organism evidence="2 3">
    <name type="scientific">Candidatus Roizmanbacteria bacterium GW2011_GWC2_37_13</name>
    <dbReference type="NCBI Taxonomy" id="1618486"/>
    <lineage>
        <taxon>Bacteria</taxon>
        <taxon>Candidatus Roizmaniibacteriota</taxon>
    </lineage>
</organism>
<dbReference type="AlphaFoldDB" id="A0A0G0GKK8"/>
<feature type="transmembrane region" description="Helical" evidence="1">
    <location>
        <begin position="7"/>
        <end position="32"/>
    </location>
</feature>
<feature type="transmembrane region" description="Helical" evidence="1">
    <location>
        <begin position="117"/>
        <end position="136"/>
    </location>
</feature>
<feature type="transmembrane region" description="Helical" evidence="1">
    <location>
        <begin position="78"/>
        <end position="97"/>
    </location>
</feature>
<evidence type="ECO:0000313" key="2">
    <source>
        <dbReference type="EMBL" id="KKQ26680.1"/>
    </source>
</evidence>
<gene>
    <name evidence="2" type="ORF">US40_C0001G0029</name>
</gene>
<keyword evidence="1" id="KW-0812">Transmembrane</keyword>